<dbReference type="GO" id="GO:0005509">
    <property type="term" value="F:calcium ion binding"/>
    <property type="evidence" value="ECO:0007669"/>
    <property type="project" value="InterPro"/>
</dbReference>
<evidence type="ECO:0000313" key="5">
    <source>
        <dbReference type="Proteomes" id="UP000591131"/>
    </source>
</evidence>
<reference evidence="4 5" key="1">
    <citation type="submission" date="2020-04" db="EMBL/GenBank/DDBJ databases">
        <title>Perkinsus chesapeaki whole genome sequence.</title>
        <authorList>
            <person name="Bogema D.R."/>
        </authorList>
    </citation>
    <scope>NUCLEOTIDE SEQUENCE [LARGE SCALE GENOMIC DNA]</scope>
    <source>
        <strain evidence="4">ATCC PRA-425</strain>
    </source>
</reference>
<dbReference type="PROSITE" id="PS50222">
    <property type="entry name" value="EF_HAND_2"/>
    <property type="match status" value="1"/>
</dbReference>
<name>A0A7J6L934_PERCH</name>
<dbReference type="InterPro" id="IPR011992">
    <property type="entry name" value="EF-hand-dom_pair"/>
</dbReference>
<feature type="domain" description="EF-hand" evidence="3">
    <location>
        <begin position="238"/>
        <end position="273"/>
    </location>
</feature>
<gene>
    <name evidence="4" type="ORF">FOL47_009317</name>
</gene>
<keyword evidence="5" id="KW-1185">Reference proteome</keyword>
<dbReference type="InterPro" id="IPR018247">
    <property type="entry name" value="EF_Hand_1_Ca_BS"/>
</dbReference>
<evidence type="ECO:0000259" key="3">
    <source>
        <dbReference type="PROSITE" id="PS50222"/>
    </source>
</evidence>
<dbReference type="SUPFAM" id="SSF47473">
    <property type="entry name" value="EF-hand"/>
    <property type="match status" value="1"/>
</dbReference>
<dbReference type="AlphaFoldDB" id="A0A7J6L934"/>
<dbReference type="InterPro" id="IPR002048">
    <property type="entry name" value="EF_hand_dom"/>
</dbReference>
<evidence type="ECO:0000256" key="1">
    <source>
        <dbReference type="ARBA" id="ARBA00022837"/>
    </source>
</evidence>
<dbReference type="EMBL" id="JAAPAO010000640">
    <property type="protein sequence ID" value="KAF4655737.1"/>
    <property type="molecule type" value="Genomic_DNA"/>
</dbReference>
<sequence>MDKLPYERATLKHSTATSLVKPKAYVLIPALRKRLAADLAPKRLKFRVKVPNLSSLEFTFIGLRSLTDQEKVRELESYVKALKVHTICGLTIEFDARYTAHTFTSDKKKLCVSVTLHALNGNVLFNSGLLEAPPPRPTQSKTKLTADAGGARTEVRPMTAPVDGFGTRRMSASSLASTQAPARRNSTRRASCRRRVSTRESQRRQGLFVDSQTFLQCKESSEEREIREVAIENNLHFSQMEKIKRLFEKTDADGSGEIEQGEFDDMVRSLSKAKDA</sequence>
<protein>
    <recommendedName>
        <fullName evidence="3">EF-hand domain-containing protein</fullName>
    </recommendedName>
</protein>
<accession>A0A7J6L934</accession>
<keyword evidence="1" id="KW-0106">Calcium</keyword>
<evidence type="ECO:0000256" key="2">
    <source>
        <dbReference type="SAM" id="MobiDB-lite"/>
    </source>
</evidence>
<dbReference type="Proteomes" id="UP000591131">
    <property type="component" value="Unassembled WGS sequence"/>
</dbReference>
<feature type="region of interest" description="Disordered" evidence="2">
    <location>
        <begin position="130"/>
        <end position="150"/>
    </location>
</feature>
<proteinExistence type="predicted"/>
<organism evidence="4 5">
    <name type="scientific">Perkinsus chesapeaki</name>
    <name type="common">Clam parasite</name>
    <name type="synonym">Perkinsus andrewsi</name>
    <dbReference type="NCBI Taxonomy" id="330153"/>
    <lineage>
        <taxon>Eukaryota</taxon>
        <taxon>Sar</taxon>
        <taxon>Alveolata</taxon>
        <taxon>Perkinsozoa</taxon>
        <taxon>Perkinsea</taxon>
        <taxon>Perkinsida</taxon>
        <taxon>Perkinsidae</taxon>
        <taxon>Perkinsus</taxon>
    </lineage>
</organism>
<dbReference type="PROSITE" id="PS00018">
    <property type="entry name" value="EF_HAND_1"/>
    <property type="match status" value="1"/>
</dbReference>
<dbReference type="Gene3D" id="1.10.238.10">
    <property type="entry name" value="EF-hand"/>
    <property type="match status" value="1"/>
</dbReference>
<comment type="caution">
    <text evidence="4">The sequence shown here is derived from an EMBL/GenBank/DDBJ whole genome shotgun (WGS) entry which is preliminary data.</text>
</comment>
<evidence type="ECO:0000313" key="4">
    <source>
        <dbReference type="EMBL" id="KAF4655737.1"/>
    </source>
</evidence>
<dbReference type="OrthoDB" id="414384at2759"/>
<dbReference type="SMART" id="SM00054">
    <property type="entry name" value="EFh"/>
    <property type="match status" value="1"/>
</dbReference>